<dbReference type="AlphaFoldDB" id="A0A6H5GRG7"/>
<organism evidence="2 3">
    <name type="scientific">Nesidiocoris tenuis</name>
    <dbReference type="NCBI Taxonomy" id="355587"/>
    <lineage>
        <taxon>Eukaryota</taxon>
        <taxon>Metazoa</taxon>
        <taxon>Ecdysozoa</taxon>
        <taxon>Arthropoda</taxon>
        <taxon>Hexapoda</taxon>
        <taxon>Insecta</taxon>
        <taxon>Pterygota</taxon>
        <taxon>Neoptera</taxon>
        <taxon>Paraneoptera</taxon>
        <taxon>Hemiptera</taxon>
        <taxon>Heteroptera</taxon>
        <taxon>Panheteroptera</taxon>
        <taxon>Cimicomorpha</taxon>
        <taxon>Miridae</taxon>
        <taxon>Dicyphina</taxon>
        <taxon>Nesidiocoris</taxon>
    </lineage>
</organism>
<reference evidence="2 3" key="1">
    <citation type="submission" date="2020-02" db="EMBL/GenBank/DDBJ databases">
        <authorList>
            <person name="Ferguson B K."/>
        </authorList>
    </citation>
    <scope>NUCLEOTIDE SEQUENCE [LARGE SCALE GENOMIC DNA]</scope>
</reference>
<evidence type="ECO:0000313" key="2">
    <source>
        <dbReference type="EMBL" id="CAB0005091.1"/>
    </source>
</evidence>
<name>A0A6H5GRG7_9HEMI</name>
<gene>
    <name evidence="2" type="ORF">NTEN_LOCUS10568</name>
</gene>
<proteinExistence type="predicted"/>
<feature type="region of interest" description="Disordered" evidence="1">
    <location>
        <begin position="1"/>
        <end position="20"/>
    </location>
</feature>
<evidence type="ECO:0000313" key="3">
    <source>
        <dbReference type="Proteomes" id="UP000479000"/>
    </source>
</evidence>
<protein>
    <submittedName>
        <fullName evidence="2">Uncharacterized protein</fullName>
    </submittedName>
</protein>
<dbReference type="Proteomes" id="UP000479000">
    <property type="component" value="Unassembled WGS sequence"/>
</dbReference>
<evidence type="ECO:0000256" key="1">
    <source>
        <dbReference type="SAM" id="MobiDB-lite"/>
    </source>
</evidence>
<accession>A0A6H5GRG7</accession>
<keyword evidence="3" id="KW-1185">Reference proteome</keyword>
<dbReference type="EMBL" id="CADCXU010015887">
    <property type="protein sequence ID" value="CAB0005091.1"/>
    <property type="molecule type" value="Genomic_DNA"/>
</dbReference>
<sequence>MSGYFDGSNGERRWQPWSTSSPFHFKSADSWLWMKKSHPRPVSAPPENRLRFGRDGELFAESRPRLVVSCFPQHGIPPPRTPAPASSQLLGARRNAAARVVRDAPQVARVVAVVRRETARDRRQVRFGGRADPAAEPFVAGAAIVREEADDIEPRLGAGQEAEAAANGFASEAHFADAGSASLVKVLYFSPECQKFAIFRSSGRFLSKSLKPA</sequence>